<keyword evidence="1" id="KW-1133">Transmembrane helix</keyword>
<dbReference type="EMBL" id="KZ678131">
    <property type="protein sequence ID" value="PSN71353.1"/>
    <property type="molecule type" value="Genomic_DNA"/>
</dbReference>
<dbReference type="Proteomes" id="UP000240883">
    <property type="component" value="Unassembled WGS sequence"/>
</dbReference>
<evidence type="ECO:0000256" key="1">
    <source>
        <dbReference type="SAM" id="Phobius"/>
    </source>
</evidence>
<accession>A0A2T2P130</accession>
<gene>
    <name evidence="2" type="ORF">BS50DRAFT_280721</name>
</gene>
<name>A0A2T2P130_CORCC</name>
<dbReference type="AlphaFoldDB" id="A0A2T2P130"/>
<keyword evidence="1" id="KW-0472">Membrane</keyword>
<organism evidence="2 3">
    <name type="scientific">Corynespora cassiicola Philippines</name>
    <dbReference type="NCBI Taxonomy" id="1448308"/>
    <lineage>
        <taxon>Eukaryota</taxon>
        <taxon>Fungi</taxon>
        <taxon>Dikarya</taxon>
        <taxon>Ascomycota</taxon>
        <taxon>Pezizomycotina</taxon>
        <taxon>Dothideomycetes</taxon>
        <taxon>Pleosporomycetidae</taxon>
        <taxon>Pleosporales</taxon>
        <taxon>Corynesporascaceae</taxon>
        <taxon>Corynespora</taxon>
    </lineage>
</organism>
<evidence type="ECO:0000313" key="2">
    <source>
        <dbReference type="EMBL" id="PSN71353.1"/>
    </source>
</evidence>
<keyword evidence="3" id="KW-1185">Reference proteome</keyword>
<sequence length="214" mass="25193">MFLLSSKICCHYHYHHHRRRRCGRSQQDRRPVNHLFLFLLFFTFLFAKRAGIFLYYSSTHAWRLLLYPCGSGIGNWEWDPLCDPRTTEFCVGYRACLAWVLARKHLAGMRWKIVWSRGMQYLSSAFFSSSLPTCFLLFFLPLLCGPTWCYRPVFLYFFGPDRDGKGRMGWPHRGLGVYCTACVLGRAWHGLLPYKPLFLFHKVFLITARKSPKG</sequence>
<protein>
    <submittedName>
        <fullName evidence="2">Uncharacterized protein</fullName>
    </submittedName>
</protein>
<evidence type="ECO:0000313" key="3">
    <source>
        <dbReference type="Proteomes" id="UP000240883"/>
    </source>
</evidence>
<feature type="transmembrane region" description="Helical" evidence="1">
    <location>
        <begin position="35"/>
        <end position="56"/>
    </location>
</feature>
<reference evidence="2 3" key="1">
    <citation type="journal article" date="2018" name="Front. Microbiol.">
        <title>Genome-Wide Analysis of Corynespora cassiicola Leaf Fall Disease Putative Effectors.</title>
        <authorList>
            <person name="Lopez D."/>
            <person name="Ribeiro S."/>
            <person name="Label P."/>
            <person name="Fumanal B."/>
            <person name="Venisse J.S."/>
            <person name="Kohler A."/>
            <person name="de Oliveira R.R."/>
            <person name="Labutti K."/>
            <person name="Lipzen A."/>
            <person name="Lail K."/>
            <person name="Bauer D."/>
            <person name="Ohm R.A."/>
            <person name="Barry K.W."/>
            <person name="Spatafora J."/>
            <person name="Grigoriev I.V."/>
            <person name="Martin F.M."/>
            <person name="Pujade-Renaud V."/>
        </authorList>
    </citation>
    <scope>NUCLEOTIDE SEQUENCE [LARGE SCALE GENOMIC DNA]</scope>
    <source>
        <strain evidence="2 3">Philippines</strain>
    </source>
</reference>
<keyword evidence="1" id="KW-0812">Transmembrane</keyword>
<proteinExistence type="predicted"/>